<dbReference type="STRING" id="134605.HMPREF3206_00616"/>
<name>A0A133NH77_9FUSO</name>
<dbReference type="EMBL" id="LRPX01000024">
    <property type="protein sequence ID" value="KXA15630.1"/>
    <property type="molecule type" value="Genomic_DNA"/>
</dbReference>
<dbReference type="PANTHER" id="PTHR43630:SF2">
    <property type="entry name" value="GLYCOSYLTRANSFERASE"/>
    <property type="match status" value="1"/>
</dbReference>
<organism evidence="2 3">
    <name type="scientific">Fusobacterium equinum</name>
    <dbReference type="NCBI Taxonomy" id="134605"/>
    <lineage>
        <taxon>Bacteria</taxon>
        <taxon>Fusobacteriati</taxon>
        <taxon>Fusobacteriota</taxon>
        <taxon>Fusobacteriia</taxon>
        <taxon>Fusobacteriales</taxon>
        <taxon>Fusobacteriaceae</taxon>
        <taxon>Fusobacterium</taxon>
    </lineage>
</organism>
<dbReference type="AlphaFoldDB" id="A0A133NH77"/>
<evidence type="ECO:0000313" key="3">
    <source>
        <dbReference type="Proteomes" id="UP000070617"/>
    </source>
</evidence>
<keyword evidence="2" id="KW-0808">Transferase</keyword>
<dbReference type="SUPFAM" id="SSF53448">
    <property type="entry name" value="Nucleotide-diphospho-sugar transferases"/>
    <property type="match status" value="1"/>
</dbReference>
<accession>A0A133NH77</accession>
<feature type="domain" description="Glycosyltransferase 2-like" evidence="1">
    <location>
        <begin position="4"/>
        <end position="100"/>
    </location>
</feature>
<dbReference type="InterPro" id="IPR029044">
    <property type="entry name" value="Nucleotide-diphossugar_trans"/>
</dbReference>
<evidence type="ECO:0000313" key="2">
    <source>
        <dbReference type="EMBL" id="KXA15630.1"/>
    </source>
</evidence>
<dbReference type="GO" id="GO:0016740">
    <property type="term" value="F:transferase activity"/>
    <property type="evidence" value="ECO:0007669"/>
    <property type="project" value="UniProtKB-KW"/>
</dbReference>
<comment type="caution">
    <text evidence="2">The sequence shown here is derived from an EMBL/GenBank/DDBJ whole genome shotgun (WGS) entry which is preliminary data.</text>
</comment>
<reference evidence="3" key="1">
    <citation type="submission" date="2016-01" db="EMBL/GenBank/DDBJ databases">
        <authorList>
            <person name="Mitreva M."/>
            <person name="Pepin K.H."/>
            <person name="Mihindukulasuriya K.A."/>
            <person name="Fulton R."/>
            <person name="Fronick C."/>
            <person name="O'Laughlin M."/>
            <person name="Miner T."/>
            <person name="Herter B."/>
            <person name="Rosa B.A."/>
            <person name="Cordes M."/>
            <person name="Tomlinson C."/>
            <person name="Wollam A."/>
            <person name="Palsikar V.B."/>
            <person name="Mardis E.R."/>
            <person name="Wilson R.K."/>
        </authorList>
    </citation>
    <scope>NUCLEOTIDE SEQUENCE [LARGE SCALE GENOMIC DNA]</scope>
    <source>
        <strain evidence="3">CMW8396</strain>
    </source>
</reference>
<dbReference type="CDD" id="cd02511">
    <property type="entry name" value="Beta4Glucosyltransferase"/>
    <property type="match status" value="1"/>
</dbReference>
<keyword evidence="3" id="KW-1185">Reference proteome</keyword>
<evidence type="ECO:0000259" key="1">
    <source>
        <dbReference type="Pfam" id="PF00535"/>
    </source>
</evidence>
<dbReference type="PANTHER" id="PTHR43630">
    <property type="entry name" value="POLY-BETA-1,6-N-ACETYL-D-GLUCOSAMINE SYNTHASE"/>
    <property type="match status" value="1"/>
</dbReference>
<protein>
    <submittedName>
        <fullName evidence="2">Glycosyltransferase, group 2 family protein</fullName>
    </submittedName>
</protein>
<dbReference type="RefSeq" id="WP_008802077.1">
    <property type="nucleotide sequence ID" value="NZ_KQ956520.1"/>
</dbReference>
<dbReference type="Gene3D" id="3.90.550.10">
    <property type="entry name" value="Spore Coat Polysaccharide Biosynthesis Protein SpsA, Chain A"/>
    <property type="match status" value="1"/>
</dbReference>
<sequence length="259" mass="30229">MKLSVAMITCNEEKILEKTLKSIVHLASEIVIVDSGSTDRTEEIAKKYGAKFVHQDWLGYGPQRNVAIGLCQSDWILNIDADEEISPKLYERIKNIIERPVTKKVYKVSFTTVCFGKKIYHGGWSGAKKVRLFYKNSGKFNNNTVHEEFETKEEIESIKEEIYHHSYVNLEDYFHKFNRYTTEGAKDAFQKRKKVSVLKIVLEPFYKFIRMYLLRLGFLDGLEGFVLANTSAMYSMVKYYKLYELYQKEKESHGSSCKK</sequence>
<proteinExistence type="predicted"/>
<dbReference type="PATRIC" id="fig|134605.3.peg.618"/>
<dbReference type="InterPro" id="IPR001173">
    <property type="entry name" value="Glyco_trans_2-like"/>
</dbReference>
<gene>
    <name evidence="2" type="ORF">HMPREF3206_00616</name>
</gene>
<dbReference type="Pfam" id="PF00535">
    <property type="entry name" value="Glycos_transf_2"/>
    <property type="match status" value="1"/>
</dbReference>
<dbReference type="Proteomes" id="UP000070617">
    <property type="component" value="Unassembled WGS sequence"/>
</dbReference>